<dbReference type="OrthoDB" id="5149292at2"/>
<feature type="transmembrane region" description="Helical" evidence="1">
    <location>
        <begin position="55"/>
        <end position="78"/>
    </location>
</feature>
<organism evidence="3 4">
    <name type="scientific">Actinoplanes italicus</name>
    <dbReference type="NCBI Taxonomy" id="113567"/>
    <lineage>
        <taxon>Bacteria</taxon>
        <taxon>Bacillati</taxon>
        <taxon>Actinomycetota</taxon>
        <taxon>Actinomycetes</taxon>
        <taxon>Micromonosporales</taxon>
        <taxon>Micromonosporaceae</taxon>
        <taxon>Actinoplanes</taxon>
    </lineage>
</organism>
<dbReference type="InterPro" id="IPR025241">
    <property type="entry name" value="DUF4190"/>
</dbReference>
<keyword evidence="4" id="KW-1185">Reference proteome</keyword>
<feature type="transmembrane region" description="Helical" evidence="1">
    <location>
        <begin position="20"/>
        <end position="43"/>
    </location>
</feature>
<dbReference type="Proteomes" id="UP000239415">
    <property type="component" value="Unassembled WGS sequence"/>
</dbReference>
<comment type="caution">
    <text evidence="3">The sequence shown here is derived from an EMBL/GenBank/DDBJ whole genome shotgun (WGS) entry which is preliminary data.</text>
</comment>
<sequence length="79" mass="8375">MLHWVVPVGRSWQSVVAGYLALFSIVVWVLGPLALGLGVWALARARREKARGTGRAVFAVVVGLLSTFAMGVLVLSALS</sequence>
<keyword evidence="1" id="KW-0472">Membrane</keyword>
<keyword evidence="1" id="KW-0812">Transmembrane</keyword>
<keyword evidence="1" id="KW-1133">Transmembrane helix</keyword>
<evidence type="ECO:0000313" key="4">
    <source>
        <dbReference type="Proteomes" id="UP000239415"/>
    </source>
</evidence>
<feature type="domain" description="DUF4190" evidence="2">
    <location>
        <begin position="14"/>
        <end position="72"/>
    </location>
</feature>
<accession>A0A2T0JWE1</accession>
<dbReference type="EMBL" id="PVMZ01000030">
    <property type="protein sequence ID" value="PRX12029.1"/>
    <property type="molecule type" value="Genomic_DNA"/>
</dbReference>
<gene>
    <name evidence="3" type="ORF">CLV67_13054</name>
</gene>
<dbReference type="AlphaFoldDB" id="A0A2T0JWE1"/>
<reference evidence="3 4" key="1">
    <citation type="submission" date="2018-03" db="EMBL/GenBank/DDBJ databases">
        <title>Genomic Encyclopedia of Archaeal and Bacterial Type Strains, Phase II (KMG-II): from individual species to whole genera.</title>
        <authorList>
            <person name="Goeker M."/>
        </authorList>
    </citation>
    <scope>NUCLEOTIDE SEQUENCE [LARGE SCALE GENOMIC DNA]</scope>
    <source>
        <strain evidence="3 4">DSM 43146</strain>
    </source>
</reference>
<evidence type="ECO:0000313" key="3">
    <source>
        <dbReference type="EMBL" id="PRX12029.1"/>
    </source>
</evidence>
<dbReference type="Pfam" id="PF13828">
    <property type="entry name" value="DUF4190"/>
    <property type="match status" value="1"/>
</dbReference>
<evidence type="ECO:0000259" key="2">
    <source>
        <dbReference type="Pfam" id="PF13828"/>
    </source>
</evidence>
<name>A0A2T0JWE1_9ACTN</name>
<proteinExistence type="predicted"/>
<evidence type="ECO:0000256" key="1">
    <source>
        <dbReference type="SAM" id="Phobius"/>
    </source>
</evidence>
<protein>
    <submittedName>
        <fullName evidence="3">Uncharacterized protein DUF4190</fullName>
    </submittedName>
</protein>
<dbReference type="RefSeq" id="WP_106330025.1">
    <property type="nucleotide sequence ID" value="NZ_BOMO01000059.1"/>
</dbReference>